<accession>A0A2M8RZP8</accession>
<gene>
    <name evidence="2" type="ORF">CVP05_11725</name>
</gene>
<dbReference type="EMBL" id="PHHA01000035">
    <property type="protein sequence ID" value="PJG84370.1"/>
    <property type="molecule type" value="Genomic_DNA"/>
</dbReference>
<protein>
    <recommendedName>
        <fullName evidence="4">Mobilization protein</fullName>
    </recommendedName>
</protein>
<proteinExistence type="predicted"/>
<name>A0A2M8RZP8_9PAST</name>
<organism evidence="2 3">
    <name type="scientific">Conservatibacter flavescens</name>
    <dbReference type="NCBI Taxonomy" id="28161"/>
    <lineage>
        <taxon>Bacteria</taxon>
        <taxon>Pseudomonadati</taxon>
        <taxon>Pseudomonadota</taxon>
        <taxon>Gammaproteobacteria</taxon>
        <taxon>Pasteurellales</taxon>
        <taxon>Pasteurellaceae</taxon>
        <taxon>Conservatibacter</taxon>
    </lineage>
</organism>
<dbReference type="OrthoDB" id="5687127at2"/>
<comment type="caution">
    <text evidence="2">The sequence shown here is derived from an EMBL/GenBank/DDBJ whole genome shotgun (WGS) entry which is preliminary data.</text>
</comment>
<reference evidence="2 3" key="1">
    <citation type="submission" date="2017-11" db="EMBL/GenBank/DDBJ databases">
        <title>Reclassification of Bisgaard taxon 7 as Conservatibacter flavescens gen. nov., sp. nov.</title>
        <authorList>
            <person name="Christensen H."/>
        </authorList>
    </citation>
    <scope>NUCLEOTIDE SEQUENCE [LARGE SCALE GENOMIC DNA]</scope>
    <source>
        <strain evidence="2 3">7_4</strain>
    </source>
</reference>
<evidence type="ECO:0000313" key="2">
    <source>
        <dbReference type="EMBL" id="PJG84370.1"/>
    </source>
</evidence>
<feature type="coiled-coil region" evidence="1">
    <location>
        <begin position="2"/>
        <end position="36"/>
    </location>
</feature>
<evidence type="ECO:0000313" key="3">
    <source>
        <dbReference type="Proteomes" id="UP000229329"/>
    </source>
</evidence>
<dbReference type="AlphaFoldDB" id="A0A2M8RZP8"/>
<dbReference type="Proteomes" id="UP000229329">
    <property type="component" value="Unassembled WGS sequence"/>
</dbReference>
<keyword evidence="1" id="KW-0175">Coiled coil</keyword>
<evidence type="ECO:0008006" key="4">
    <source>
        <dbReference type="Google" id="ProtNLM"/>
    </source>
</evidence>
<sequence>MASEKLTKLEQQQAELQRKQDKIKAKIRAIKSKEQAEKRKKATHYKVLLGSFALRSFIDCGELPLVSAEQLRKFINDDKKFDELKSFIDDEIKKGKS</sequence>
<keyword evidence="3" id="KW-1185">Reference proteome</keyword>
<evidence type="ECO:0000256" key="1">
    <source>
        <dbReference type="SAM" id="Coils"/>
    </source>
</evidence>
<dbReference type="RefSeq" id="WP_100289750.1">
    <property type="nucleotide sequence ID" value="NZ_PHHA01000035.1"/>
</dbReference>